<reference evidence="2 3" key="1">
    <citation type="journal article" date="2016" name="Nat. Commun.">
        <title>Thousands of microbial genomes shed light on interconnected biogeochemical processes in an aquifer system.</title>
        <authorList>
            <person name="Anantharaman K."/>
            <person name="Brown C.T."/>
            <person name="Hug L.A."/>
            <person name="Sharon I."/>
            <person name="Castelle C.J."/>
            <person name="Probst A.J."/>
            <person name="Thomas B.C."/>
            <person name="Singh A."/>
            <person name="Wilkins M.J."/>
            <person name="Karaoz U."/>
            <person name="Brodie E.L."/>
            <person name="Williams K.H."/>
            <person name="Hubbard S.S."/>
            <person name="Banfield J.F."/>
        </authorList>
    </citation>
    <scope>NUCLEOTIDE SEQUENCE [LARGE SCALE GENOMIC DNA]</scope>
</reference>
<dbReference type="InterPro" id="IPR036397">
    <property type="entry name" value="RNaseH_sf"/>
</dbReference>
<dbReference type="InterPro" id="IPR001584">
    <property type="entry name" value="Integrase_cat-core"/>
</dbReference>
<proteinExistence type="predicted"/>
<dbReference type="EMBL" id="MHOQ01000023">
    <property type="protein sequence ID" value="OGZ66741.1"/>
    <property type="molecule type" value="Genomic_DNA"/>
</dbReference>
<gene>
    <name evidence="2" type="ORF">A3D34_00510</name>
</gene>
<evidence type="ECO:0000259" key="1">
    <source>
        <dbReference type="PROSITE" id="PS50994"/>
    </source>
</evidence>
<evidence type="ECO:0000313" key="3">
    <source>
        <dbReference type="Proteomes" id="UP000179183"/>
    </source>
</evidence>
<protein>
    <recommendedName>
        <fullName evidence="1">Integrase catalytic domain-containing protein</fullName>
    </recommendedName>
</protein>
<comment type="caution">
    <text evidence="2">The sequence shown here is derived from an EMBL/GenBank/DDBJ whole genome shotgun (WGS) entry which is preliminary data.</text>
</comment>
<evidence type="ECO:0000313" key="2">
    <source>
        <dbReference type="EMBL" id="OGZ66741.1"/>
    </source>
</evidence>
<dbReference type="InterPro" id="IPR009057">
    <property type="entry name" value="Homeodomain-like_sf"/>
</dbReference>
<dbReference type="Pfam" id="PF13565">
    <property type="entry name" value="HTH_32"/>
    <property type="match status" value="1"/>
</dbReference>
<dbReference type="GO" id="GO:0015074">
    <property type="term" value="P:DNA integration"/>
    <property type="evidence" value="ECO:0007669"/>
    <property type="project" value="InterPro"/>
</dbReference>
<dbReference type="SUPFAM" id="SSF46689">
    <property type="entry name" value="Homeodomain-like"/>
    <property type="match status" value="1"/>
</dbReference>
<dbReference type="Pfam" id="PF00665">
    <property type="entry name" value="rve"/>
    <property type="match status" value="1"/>
</dbReference>
<dbReference type="SUPFAM" id="SSF53098">
    <property type="entry name" value="Ribonuclease H-like"/>
    <property type="match status" value="1"/>
</dbReference>
<feature type="domain" description="Integrase catalytic" evidence="1">
    <location>
        <begin position="163"/>
        <end position="332"/>
    </location>
</feature>
<dbReference type="InterPro" id="IPR012337">
    <property type="entry name" value="RNaseH-like_sf"/>
</dbReference>
<name>A0A1G2HWZ6_9BACT</name>
<dbReference type="GO" id="GO:0003676">
    <property type="term" value="F:nucleic acid binding"/>
    <property type="evidence" value="ECO:0007669"/>
    <property type="project" value="InterPro"/>
</dbReference>
<dbReference type="Proteomes" id="UP000179183">
    <property type="component" value="Unassembled WGS sequence"/>
</dbReference>
<dbReference type="AlphaFoldDB" id="A0A1G2HWZ6"/>
<dbReference type="PANTHER" id="PTHR47515:SF2">
    <property type="entry name" value="INTEGRASE CORE DOMAIN PROTEIN"/>
    <property type="match status" value="1"/>
</dbReference>
<dbReference type="PROSITE" id="PS50994">
    <property type="entry name" value="INTEGRASE"/>
    <property type="match status" value="1"/>
</dbReference>
<sequence length="346" mass="39879">MKGRYSGRPMTIYGTILPGAVSIARSSFLTDKLTEQAKQRIKVFDWHKAHGNNSSLTARHFGIGRMTLFRWQKRIDKLGLLGLNESSRKPKRLRLPITPWSIVARIVALRKQYPAWSKHKLAAIVKREGMICSKSTVGRILKRKGLIDKKVSKKKRKSALHPRMRFPKGLRIHQEGQMVQIDTKYITLAGGRKFYQFTAIDVLSKQRVLRVYSSQSSRNGSLFLKECLASFHFPILNVQTDNGAPFLKEFDALCKKLQLPHYFIEPRHPKQNTYVEISHGADEREFYQQGNVCSILPVMQENVRNWETTWNTFRPHEALGQLTPAEYSQRIKLQGLPTRNVIVLQT</sequence>
<accession>A0A1G2HWZ6</accession>
<dbReference type="Gene3D" id="3.30.420.10">
    <property type="entry name" value="Ribonuclease H-like superfamily/Ribonuclease H"/>
    <property type="match status" value="1"/>
</dbReference>
<organism evidence="2 3">
    <name type="scientific">Candidatus Staskawiczbacteria bacterium RIFCSPHIGHO2_02_FULL_33_16</name>
    <dbReference type="NCBI Taxonomy" id="1802204"/>
    <lineage>
        <taxon>Bacteria</taxon>
        <taxon>Candidatus Staskawicziibacteriota</taxon>
    </lineage>
</organism>
<dbReference type="PANTHER" id="PTHR47515">
    <property type="entry name" value="LOW CALCIUM RESPONSE LOCUS PROTEIN T"/>
    <property type="match status" value="1"/>
</dbReference>